<dbReference type="SUPFAM" id="SSF56349">
    <property type="entry name" value="DNA breaking-rejoining enzymes"/>
    <property type="match status" value="1"/>
</dbReference>
<dbReference type="Pfam" id="PF00589">
    <property type="entry name" value="Phage_integrase"/>
    <property type="match status" value="1"/>
</dbReference>
<sequence length="349" mass="40915">MENTMEKSKISNAFDSFIDTRRTLSTKRKYRFCVDKFFINLFGVDTNHITKELILKINYGLVFRDFIKVERAKGVKDSTIATNLHIVSSFFDHLGKENVYPDINIVKIKRDYLNTNVLIDDIEHINPMSKKDLDNLEKWLVDKQYKSNDNRIGEKYAMLVDFMFVTAIRSTATFKIKWDQFQVIEWSGAKFAKLIVTDKGVKKNTKFLPYQYYQRMVDVLYKGDDNEYIFSDLNKNNLVHYMDQFSVEFDKKITPHSLKVGAGTYVYSITKDIVKTSRFLDHESVETTMKYIRDNGNPNESGSVIASRNNDYEKLKDLSNEQLLSIISRRDELKNIIYTEVIQLGYIKE</sequence>
<reference evidence="5 6" key="1">
    <citation type="journal article" date="2015" name="Genome Announc.">
        <title>Expanding the biotechnology potential of lactobacilli through comparative genomics of 213 strains and associated genera.</title>
        <authorList>
            <person name="Sun Z."/>
            <person name="Harris H.M."/>
            <person name="McCann A."/>
            <person name="Guo C."/>
            <person name="Argimon S."/>
            <person name="Zhang W."/>
            <person name="Yang X."/>
            <person name="Jeffery I.B."/>
            <person name="Cooney J.C."/>
            <person name="Kagawa T.F."/>
            <person name="Liu W."/>
            <person name="Song Y."/>
            <person name="Salvetti E."/>
            <person name="Wrobel A."/>
            <person name="Rasinkangas P."/>
            <person name="Parkhill J."/>
            <person name="Rea M.C."/>
            <person name="O'Sullivan O."/>
            <person name="Ritari J."/>
            <person name="Douillard F.P."/>
            <person name="Paul Ross R."/>
            <person name="Yang R."/>
            <person name="Briner A.E."/>
            <person name="Felis G.E."/>
            <person name="de Vos W.M."/>
            <person name="Barrangou R."/>
            <person name="Klaenhammer T.R."/>
            <person name="Caufield P.W."/>
            <person name="Cui Y."/>
            <person name="Zhang H."/>
            <person name="O'Toole P.W."/>
        </authorList>
    </citation>
    <scope>NUCLEOTIDE SEQUENCE [LARGE SCALE GENOMIC DNA]</scope>
    <source>
        <strain evidence="5 6">DSM 19519</strain>
    </source>
</reference>
<dbReference type="OrthoDB" id="2312938at2"/>
<dbReference type="EMBL" id="AZDX01000064">
    <property type="protein sequence ID" value="KRL03880.1"/>
    <property type="molecule type" value="Genomic_DNA"/>
</dbReference>
<dbReference type="GO" id="GO:0003677">
    <property type="term" value="F:DNA binding"/>
    <property type="evidence" value="ECO:0007669"/>
    <property type="project" value="UniProtKB-UniRule"/>
</dbReference>
<evidence type="ECO:0000259" key="4">
    <source>
        <dbReference type="PROSITE" id="PS51900"/>
    </source>
</evidence>
<name>A0A0R1MJ70_9LACO</name>
<feature type="domain" description="Core-binding (CB)" evidence="4">
    <location>
        <begin position="8"/>
        <end position="95"/>
    </location>
</feature>
<dbReference type="GO" id="GO:0006310">
    <property type="term" value="P:DNA recombination"/>
    <property type="evidence" value="ECO:0007669"/>
    <property type="project" value="UniProtKB-KW"/>
</dbReference>
<evidence type="ECO:0000256" key="1">
    <source>
        <dbReference type="ARBA" id="ARBA00023125"/>
    </source>
</evidence>
<organism evidence="5 6">
    <name type="scientific">Liquorilactobacillus hordei DSM 19519</name>
    <dbReference type="NCBI Taxonomy" id="1423759"/>
    <lineage>
        <taxon>Bacteria</taxon>
        <taxon>Bacillati</taxon>
        <taxon>Bacillota</taxon>
        <taxon>Bacilli</taxon>
        <taxon>Lactobacillales</taxon>
        <taxon>Lactobacillaceae</taxon>
        <taxon>Liquorilactobacillus</taxon>
    </lineage>
</organism>
<evidence type="ECO:0000313" key="6">
    <source>
        <dbReference type="Proteomes" id="UP000051448"/>
    </source>
</evidence>
<dbReference type="InterPro" id="IPR002104">
    <property type="entry name" value="Integrase_catalytic"/>
</dbReference>
<comment type="caution">
    <text evidence="5">The sequence shown here is derived from an EMBL/GenBank/DDBJ whole genome shotgun (WGS) entry which is preliminary data.</text>
</comment>
<evidence type="ECO:0000256" key="3">
    <source>
        <dbReference type="PROSITE-ProRule" id="PRU01248"/>
    </source>
</evidence>
<keyword evidence="6" id="KW-1185">Reference proteome</keyword>
<proteinExistence type="predicted"/>
<accession>A0A0R1MJ70</accession>
<dbReference type="GO" id="GO:0015074">
    <property type="term" value="P:DNA integration"/>
    <property type="evidence" value="ECO:0007669"/>
    <property type="project" value="InterPro"/>
</dbReference>
<dbReference type="InterPro" id="IPR013762">
    <property type="entry name" value="Integrase-like_cat_sf"/>
</dbReference>
<gene>
    <name evidence="5" type="ORF">FC92_GL001945</name>
</gene>
<dbReference type="RefSeq" id="WP_057870381.1">
    <property type="nucleotide sequence ID" value="NZ_AZDX01000064.1"/>
</dbReference>
<dbReference type="InterPro" id="IPR044068">
    <property type="entry name" value="CB"/>
</dbReference>
<dbReference type="CDD" id="cd00397">
    <property type="entry name" value="DNA_BRE_C"/>
    <property type="match status" value="1"/>
</dbReference>
<dbReference type="STRING" id="1423759.FC92_GL001945"/>
<dbReference type="PATRIC" id="fig|1423759.3.peg.2033"/>
<keyword evidence="1 3" id="KW-0238">DNA-binding</keyword>
<keyword evidence="2" id="KW-0233">DNA recombination</keyword>
<protein>
    <submittedName>
        <fullName evidence="5">Phage integrase</fullName>
    </submittedName>
</protein>
<dbReference type="Proteomes" id="UP000051448">
    <property type="component" value="Unassembled WGS sequence"/>
</dbReference>
<dbReference type="PROSITE" id="PS51900">
    <property type="entry name" value="CB"/>
    <property type="match status" value="1"/>
</dbReference>
<dbReference type="Gene3D" id="1.10.443.10">
    <property type="entry name" value="Intergrase catalytic core"/>
    <property type="match status" value="1"/>
</dbReference>
<dbReference type="GeneID" id="98309935"/>
<dbReference type="InterPro" id="IPR010998">
    <property type="entry name" value="Integrase_recombinase_N"/>
</dbReference>
<dbReference type="InterPro" id="IPR011010">
    <property type="entry name" value="DNA_brk_join_enz"/>
</dbReference>
<evidence type="ECO:0000256" key="2">
    <source>
        <dbReference type="ARBA" id="ARBA00023172"/>
    </source>
</evidence>
<dbReference type="Gene3D" id="1.10.150.130">
    <property type="match status" value="1"/>
</dbReference>
<evidence type="ECO:0000313" key="5">
    <source>
        <dbReference type="EMBL" id="KRL03880.1"/>
    </source>
</evidence>
<dbReference type="AlphaFoldDB" id="A0A0R1MJ70"/>